<proteinExistence type="predicted"/>
<dbReference type="WBParaSite" id="MCU_014582-RA">
    <property type="protein sequence ID" value="MCU_014582-RA"/>
    <property type="gene ID" value="MCU_014582"/>
</dbReference>
<evidence type="ECO:0000313" key="1">
    <source>
        <dbReference type="WBParaSite" id="MCU_014582-RA"/>
    </source>
</evidence>
<sequence length="191" mass="21343">MAQRIPRCVCTCQCRSHGPRVSHYLWHSSRAQRWTETERRQARCGRVAQWITRLTTDQKIPGSNPGVLACVPLAALLLPSSHQPPLTCWCCAPPPHSRDDIALGRSRSFNPFSLRSHTTYPCVRGDSRSPHPSAFTQHCYVWTLKSRYDCCVPPVSLLVPCNIVQHQSEPRRQPPPPLPPAPSTVVALALA</sequence>
<reference evidence="1" key="1">
    <citation type="submission" date="2019-11" db="UniProtKB">
        <authorList>
            <consortium name="WormBaseParasite"/>
        </authorList>
    </citation>
    <scope>IDENTIFICATION</scope>
</reference>
<dbReference type="AlphaFoldDB" id="A0A5K3G2B0"/>
<accession>A0A5K3G2B0</accession>
<name>A0A5K3G2B0_MESCO</name>
<protein>
    <submittedName>
        <fullName evidence="1">Uncharacterized protein</fullName>
    </submittedName>
</protein>
<organism evidence="1">
    <name type="scientific">Mesocestoides corti</name>
    <name type="common">Flatworm</name>
    <dbReference type="NCBI Taxonomy" id="53468"/>
    <lineage>
        <taxon>Eukaryota</taxon>
        <taxon>Metazoa</taxon>
        <taxon>Spiralia</taxon>
        <taxon>Lophotrochozoa</taxon>
        <taxon>Platyhelminthes</taxon>
        <taxon>Cestoda</taxon>
        <taxon>Eucestoda</taxon>
        <taxon>Cyclophyllidea</taxon>
        <taxon>Mesocestoididae</taxon>
        <taxon>Mesocestoides</taxon>
    </lineage>
</organism>